<gene>
    <name evidence="1" type="ORF">Godav_010220</name>
</gene>
<dbReference type="EMBL" id="JABFAC010000009">
    <property type="protein sequence ID" value="MBA0624957.1"/>
    <property type="molecule type" value="Genomic_DNA"/>
</dbReference>
<comment type="caution">
    <text evidence="1">The sequence shown here is derived from an EMBL/GenBank/DDBJ whole genome shotgun (WGS) entry which is preliminary data.</text>
</comment>
<name>A0A7J8SFR0_GOSDV</name>
<evidence type="ECO:0000313" key="1">
    <source>
        <dbReference type="EMBL" id="MBA0624957.1"/>
    </source>
</evidence>
<sequence>MSQGLARLNKVQLINLSQLKGRDRNDIVLTSSSLHVLIELYFSEMTEKKQISNVAVPERRGGTSTCDMEWSHPS</sequence>
<organism evidence="1 2">
    <name type="scientific">Gossypium davidsonii</name>
    <name type="common">Davidson's cotton</name>
    <name type="synonym">Gossypium klotzschianum subsp. davidsonii</name>
    <dbReference type="NCBI Taxonomy" id="34287"/>
    <lineage>
        <taxon>Eukaryota</taxon>
        <taxon>Viridiplantae</taxon>
        <taxon>Streptophyta</taxon>
        <taxon>Embryophyta</taxon>
        <taxon>Tracheophyta</taxon>
        <taxon>Spermatophyta</taxon>
        <taxon>Magnoliopsida</taxon>
        <taxon>eudicotyledons</taxon>
        <taxon>Gunneridae</taxon>
        <taxon>Pentapetalae</taxon>
        <taxon>rosids</taxon>
        <taxon>malvids</taxon>
        <taxon>Malvales</taxon>
        <taxon>Malvaceae</taxon>
        <taxon>Malvoideae</taxon>
        <taxon>Gossypium</taxon>
    </lineage>
</organism>
<protein>
    <submittedName>
        <fullName evidence="1">Uncharacterized protein</fullName>
    </submittedName>
</protein>
<dbReference type="Proteomes" id="UP000593561">
    <property type="component" value="Unassembled WGS sequence"/>
</dbReference>
<keyword evidence="2" id="KW-1185">Reference proteome</keyword>
<proteinExistence type="predicted"/>
<evidence type="ECO:0000313" key="2">
    <source>
        <dbReference type="Proteomes" id="UP000593561"/>
    </source>
</evidence>
<reference evidence="1 2" key="1">
    <citation type="journal article" date="2019" name="Genome Biol. Evol.">
        <title>Insights into the evolution of the New World diploid cottons (Gossypium, subgenus Houzingenia) based on genome sequencing.</title>
        <authorList>
            <person name="Grover C.E."/>
            <person name="Arick M.A. 2nd"/>
            <person name="Thrash A."/>
            <person name="Conover J.L."/>
            <person name="Sanders W.S."/>
            <person name="Peterson D.G."/>
            <person name="Frelichowski J.E."/>
            <person name="Scheffler J.A."/>
            <person name="Scheffler B.E."/>
            <person name="Wendel J.F."/>
        </authorList>
    </citation>
    <scope>NUCLEOTIDE SEQUENCE [LARGE SCALE GENOMIC DNA]</scope>
    <source>
        <strain evidence="1">27</strain>
        <tissue evidence="1">Leaf</tissue>
    </source>
</reference>
<dbReference type="AlphaFoldDB" id="A0A7J8SFR0"/>
<accession>A0A7J8SFR0</accession>